<evidence type="ECO:0000259" key="1">
    <source>
        <dbReference type="Pfam" id="PF07707"/>
    </source>
</evidence>
<dbReference type="Gene3D" id="1.25.40.420">
    <property type="match status" value="1"/>
</dbReference>
<dbReference type="Proteomes" id="UP000827092">
    <property type="component" value="Unassembled WGS sequence"/>
</dbReference>
<keyword evidence="3" id="KW-1185">Reference proteome</keyword>
<accession>A0AAV6TKI7</accession>
<evidence type="ECO:0000313" key="3">
    <source>
        <dbReference type="Proteomes" id="UP000827092"/>
    </source>
</evidence>
<dbReference type="Pfam" id="PF07707">
    <property type="entry name" value="BACK"/>
    <property type="match status" value="1"/>
</dbReference>
<proteinExistence type="predicted"/>
<dbReference type="Gene3D" id="1.20.5.190">
    <property type="match status" value="1"/>
</dbReference>
<dbReference type="InterPro" id="IPR011705">
    <property type="entry name" value="BACK"/>
</dbReference>
<gene>
    <name evidence="2" type="ORF">JTE90_018798</name>
</gene>
<comment type="caution">
    <text evidence="2">The sequence shown here is derived from an EMBL/GenBank/DDBJ whole genome shotgun (WGS) entry which is preliminary data.</text>
</comment>
<reference evidence="2 3" key="1">
    <citation type="journal article" date="2022" name="Nat. Ecol. Evol.">
        <title>A masculinizing supergene underlies an exaggerated male reproductive morph in a spider.</title>
        <authorList>
            <person name="Hendrickx F."/>
            <person name="De Corte Z."/>
            <person name="Sonet G."/>
            <person name="Van Belleghem S.M."/>
            <person name="Kostlbacher S."/>
            <person name="Vangestel C."/>
        </authorList>
    </citation>
    <scope>NUCLEOTIDE SEQUENCE [LARGE SCALE GENOMIC DNA]</scope>
    <source>
        <strain evidence="2">W744_W776</strain>
    </source>
</reference>
<dbReference type="CDD" id="cd23767">
    <property type="entry name" value="IQCD"/>
    <property type="match status" value="1"/>
</dbReference>
<dbReference type="AlphaFoldDB" id="A0AAV6TKI7"/>
<dbReference type="EMBL" id="JAFNEN010002680">
    <property type="protein sequence ID" value="KAG8172467.1"/>
    <property type="molecule type" value="Genomic_DNA"/>
</dbReference>
<dbReference type="Pfam" id="PF00612">
    <property type="entry name" value="IQ"/>
    <property type="match status" value="1"/>
</dbReference>
<name>A0AAV6TKI7_9ARAC</name>
<protein>
    <recommendedName>
        <fullName evidence="1">BACK domain-containing protein</fullName>
    </recommendedName>
</protein>
<dbReference type="InterPro" id="IPR000048">
    <property type="entry name" value="IQ_motif_EF-hand-BS"/>
</dbReference>
<sequence length="196" mass="23396">EVVVFLAALKWINHDFLQREEFIVEIFRCIRFTEMTMQEIVACFHPPILPGVVEMTEIKKMLLNATCYLCARAVHQEHLFDKLRSAPRTLLLKEKSITLWNTDIFDPKYNENLSATKIQAAYRGYRSRKNMSNHEDPDIQKWYSDYSMRCFFDDEIRKEMGDQTPRSGHVENENKNYRYFLKCMIEKRSVFAEDCE</sequence>
<evidence type="ECO:0000313" key="2">
    <source>
        <dbReference type="EMBL" id="KAG8172467.1"/>
    </source>
</evidence>
<feature type="non-terminal residue" evidence="2">
    <location>
        <position position="1"/>
    </location>
</feature>
<dbReference type="PROSITE" id="PS50096">
    <property type="entry name" value="IQ"/>
    <property type="match status" value="1"/>
</dbReference>
<organism evidence="2 3">
    <name type="scientific">Oedothorax gibbosus</name>
    <dbReference type="NCBI Taxonomy" id="931172"/>
    <lineage>
        <taxon>Eukaryota</taxon>
        <taxon>Metazoa</taxon>
        <taxon>Ecdysozoa</taxon>
        <taxon>Arthropoda</taxon>
        <taxon>Chelicerata</taxon>
        <taxon>Arachnida</taxon>
        <taxon>Araneae</taxon>
        <taxon>Araneomorphae</taxon>
        <taxon>Entelegynae</taxon>
        <taxon>Araneoidea</taxon>
        <taxon>Linyphiidae</taxon>
        <taxon>Erigoninae</taxon>
        <taxon>Oedothorax</taxon>
    </lineage>
</organism>
<feature type="domain" description="BACK" evidence="1">
    <location>
        <begin position="1"/>
        <end position="43"/>
    </location>
</feature>